<organism evidence="8 9">
    <name type="scientific">Streptosporangium canum</name>
    <dbReference type="NCBI Taxonomy" id="324952"/>
    <lineage>
        <taxon>Bacteria</taxon>
        <taxon>Bacillati</taxon>
        <taxon>Actinomycetota</taxon>
        <taxon>Actinomycetes</taxon>
        <taxon>Streptosporangiales</taxon>
        <taxon>Streptosporangiaceae</taxon>
        <taxon>Streptosporangium</taxon>
    </lineage>
</organism>
<feature type="domain" description="Nudix hydrolase" evidence="7">
    <location>
        <begin position="27"/>
        <end position="167"/>
    </location>
</feature>
<name>A0A1I3WPR8_9ACTN</name>
<dbReference type="InterPro" id="IPR000086">
    <property type="entry name" value="NUDIX_hydrolase_dom"/>
</dbReference>
<dbReference type="Proteomes" id="UP000199111">
    <property type="component" value="Unassembled WGS sequence"/>
</dbReference>
<gene>
    <name evidence="8" type="ORF">SAMN05216275_11747</name>
</gene>
<keyword evidence="9" id="KW-1185">Reference proteome</keyword>
<dbReference type="PANTHER" id="PTHR43046:SF12">
    <property type="entry name" value="GDP-MANNOSE MANNOSYL HYDROLASE"/>
    <property type="match status" value="1"/>
</dbReference>
<comment type="similarity">
    <text evidence="2 5">Belongs to the Nudix hydrolase family.</text>
</comment>
<dbReference type="EMBL" id="FOQY01000017">
    <property type="protein sequence ID" value="SFK09159.1"/>
    <property type="molecule type" value="Genomic_DNA"/>
</dbReference>
<evidence type="ECO:0000256" key="2">
    <source>
        <dbReference type="ARBA" id="ARBA00005582"/>
    </source>
</evidence>
<dbReference type="InterPro" id="IPR020476">
    <property type="entry name" value="Nudix_hydrolase"/>
</dbReference>
<feature type="region of interest" description="Disordered" evidence="6">
    <location>
        <begin position="1"/>
        <end position="29"/>
    </location>
</feature>
<keyword evidence="4" id="KW-0460">Magnesium</keyword>
<protein>
    <submittedName>
        <fullName evidence="8">8-oxo-dGTP pyrophosphatase MutT, NUDIX family</fullName>
    </submittedName>
</protein>
<dbReference type="PRINTS" id="PR00502">
    <property type="entry name" value="NUDIXFAMILY"/>
</dbReference>
<evidence type="ECO:0000313" key="8">
    <source>
        <dbReference type="EMBL" id="SFK09159.1"/>
    </source>
</evidence>
<evidence type="ECO:0000256" key="3">
    <source>
        <dbReference type="ARBA" id="ARBA00022801"/>
    </source>
</evidence>
<dbReference type="PROSITE" id="PS51462">
    <property type="entry name" value="NUDIX"/>
    <property type="match status" value="1"/>
</dbReference>
<dbReference type="SUPFAM" id="SSF55811">
    <property type="entry name" value="Nudix"/>
    <property type="match status" value="1"/>
</dbReference>
<evidence type="ECO:0000256" key="5">
    <source>
        <dbReference type="RuleBase" id="RU003476"/>
    </source>
</evidence>
<evidence type="ECO:0000256" key="4">
    <source>
        <dbReference type="ARBA" id="ARBA00022842"/>
    </source>
</evidence>
<reference evidence="9" key="1">
    <citation type="submission" date="2016-10" db="EMBL/GenBank/DDBJ databases">
        <authorList>
            <person name="Varghese N."/>
            <person name="Submissions S."/>
        </authorList>
    </citation>
    <scope>NUCLEOTIDE SEQUENCE [LARGE SCALE GENOMIC DNA]</scope>
    <source>
        <strain evidence="9">CGMCC 4.2126</strain>
    </source>
</reference>
<dbReference type="InterPro" id="IPR015797">
    <property type="entry name" value="NUDIX_hydrolase-like_dom_sf"/>
</dbReference>
<proteinExistence type="inferred from homology"/>
<dbReference type="InterPro" id="IPR020084">
    <property type="entry name" value="NUDIX_hydrolase_CS"/>
</dbReference>
<keyword evidence="3 5" id="KW-0378">Hydrolase</keyword>
<evidence type="ECO:0000256" key="6">
    <source>
        <dbReference type="SAM" id="MobiDB-lite"/>
    </source>
</evidence>
<dbReference type="Gene3D" id="3.90.79.10">
    <property type="entry name" value="Nucleoside Triphosphate Pyrophosphohydrolase"/>
    <property type="match status" value="1"/>
</dbReference>
<sequence length="173" mass="18423">MSDSQTGAGAPRTDAGGPPAGTDASPASDRAAARVVCVDGDGRVLLMHWRDTVAGVTLWEPPGGGIDPGETPFEAARRELTEETGLPGEAVLDRWVPVRREFDWLGTHYVKTERFYLARFEGTPAVGPGAFTAEENDTYLGSGWFSPAEMAGLPDVLEPPDLVEVVSRITQLG</sequence>
<dbReference type="CDD" id="cd04685">
    <property type="entry name" value="NUDIX_Hydrolase"/>
    <property type="match status" value="1"/>
</dbReference>
<dbReference type="GO" id="GO:0016787">
    <property type="term" value="F:hydrolase activity"/>
    <property type="evidence" value="ECO:0007669"/>
    <property type="project" value="UniProtKB-KW"/>
</dbReference>
<accession>A0A1I3WPR8</accession>
<dbReference type="AlphaFoldDB" id="A0A1I3WPR8"/>
<dbReference type="PROSITE" id="PS00893">
    <property type="entry name" value="NUDIX_BOX"/>
    <property type="match status" value="1"/>
</dbReference>
<comment type="cofactor">
    <cofactor evidence="1">
        <name>Mg(2+)</name>
        <dbReference type="ChEBI" id="CHEBI:18420"/>
    </cofactor>
</comment>
<evidence type="ECO:0000259" key="7">
    <source>
        <dbReference type="PROSITE" id="PS51462"/>
    </source>
</evidence>
<evidence type="ECO:0000313" key="9">
    <source>
        <dbReference type="Proteomes" id="UP000199111"/>
    </source>
</evidence>
<dbReference type="Pfam" id="PF00293">
    <property type="entry name" value="NUDIX"/>
    <property type="match status" value="1"/>
</dbReference>
<dbReference type="PANTHER" id="PTHR43046">
    <property type="entry name" value="GDP-MANNOSE MANNOSYL HYDROLASE"/>
    <property type="match status" value="1"/>
</dbReference>
<evidence type="ECO:0000256" key="1">
    <source>
        <dbReference type="ARBA" id="ARBA00001946"/>
    </source>
</evidence>
<dbReference type="GeneID" id="96300464"/>
<dbReference type="RefSeq" id="WP_093889173.1">
    <property type="nucleotide sequence ID" value="NZ_FOQY01000017.1"/>
</dbReference>